<dbReference type="Proteomes" id="UP001141336">
    <property type="component" value="Unassembled WGS sequence"/>
</dbReference>
<evidence type="ECO:0000313" key="2">
    <source>
        <dbReference type="EMBL" id="MCZ0862677.1"/>
    </source>
</evidence>
<comment type="caution">
    <text evidence="2">The sequence shown here is derived from an EMBL/GenBank/DDBJ whole genome shotgun (WGS) entry which is preliminary data.</text>
</comment>
<organism evidence="2 3">
    <name type="scientific">Methanocorpusculum vombati</name>
    <dbReference type="NCBI Taxonomy" id="3002864"/>
    <lineage>
        <taxon>Archaea</taxon>
        <taxon>Methanobacteriati</taxon>
        <taxon>Methanobacteriota</taxon>
        <taxon>Stenosarchaea group</taxon>
        <taxon>Methanomicrobia</taxon>
        <taxon>Methanomicrobiales</taxon>
        <taxon>Methanocorpusculaceae</taxon>
        <taxon>Methanocorpusculum</taxon>
    </lineage>
</organism>
<evidence type="ECO:0000256" key="1">
    <source>
        <dbReference type="SAM" id="MobiDB-lite"/>
    </source>
</evidence>
<proteinExistence type="predicted"/>
<dbReference type="EMBL" id="JAPTGC010000006">
    <property type="protein sequence ID" value="MCZ0862677.1"/>
    <property type="molecule type" value="Genomic_DNA"/>
</dbReference>
<keyword evidence="3" id="KW-1185">Reference proteome</keyword>
<feature type="region of interest" description="Disordered" evidence="1">
    <location>
        <begin position="1"/>
        <end position="61"/>
    </location>
</feature>
<gene>
    <name evidence="2" type="ORF">O0S09_05330</name>
</gene>
<name>A0ABT4IN59_9EURY</name>
<reference evidence="2" key="1">
    <citation type="submission" date="2022-12" db="EMBL/GenBank/DDBJ databases">
        <title>Isolation and characterisation of novel Methanocorpusculum spp. from native Australian herbivores indicates the genus is ancestrally host-associated.</title>
        <authorList>
            <person name="Volmer J.G."/>
            <person name="Soo R.M."/>
            <person name="Evans P.N."/>
            <person name="Hoedt E.C."/>
            <person name="Astorga Alsina A.L."/>
            <person name="Woodcroft B.J."/>
            <person name="Tyson G.W."/>
            <person name="Hugenholtz P."/>
            <person name="Morrison M."/>
        </authorList>
    </citation>
    <scope>NUCLEOTIDE SEQUENCE</scope>
    <source>
        <strain evidence="2">CW153</strain>
    </source>
</reference>
<accession>A0ABT4IN59</accession>
<sequence>MRIKFNDIDEGSDTGAGVDGRKAKSGSTKIAGSEDQKKKKGFASHVTVIEGDGLPGEADRT</sequence>
<evidence type="ECO:0000313" key="3">
    <source>
        <dbReference type="Proteomes" id="UP001141336"/>
    </source>
</evidence>
<dbReference type="RefSeq" id="WP_268922934.1">
    <property type="nucleotide sequence ID" value="NZ_JAPTGC010000006.1"/>
</dbReference>
<protein>
    <submittedName>
        <fullName evidence="2">Uncharacterized protein</fullName>
    </submittedName>
</protein>